<evidence type="ECO:0000256" key="4">
    <source>
        <dbReference type="PIRSR" id="PIRSR600760-2"/>
    </source>
</evidence>
<evidence type="ECO:0000256" key="1">
    <source>
        <dbReference type="ARBA" id="ARBA00022723"/>
    </source>
</evidence>
<keyword evidence="3 4" id="KW-0460">Magnesium</keyword>
<dbReference type="AlphaFoldDB" id="A0A7W9NES0"/>
<feature type="binding site" evidence="4">
    <location>
        <position position="75"/>
    </location>
    <ligand>
        <name>Mg(2+)</name>
        <dbReference type="ChEBI" id="CHEBI:18420"/>
        <label>1</label>
        <note>catalytic</note>
    </ligand>
</feature>
<organism evidence="6 7">
    <name type="scientific">Kutzneria kofuensis</name>
    <dbReference type="NCBI Taxonomy" id="103725"/>
    <lineage>
        <taxon>Bacteria</taxon>
        <taxon>Bacillati</taxon>
        <taxon>Actinomycetota</taxon>
        <taxon>Actinomycetes</taxon>
        <taxon>Pseudonocardiales</taxon>
        <taxon>Pseudonocardiaceae</taxon>
        <taxon>Kutzneria</taxon>
    </lineage>
</organism>
<keyword evidence="1 4" id="KW-0479">Metal-binding</keyword>
<dbReference type="Pfam" id="PF00459">
    <property type="entry name" value="Inositol_P"/>
    <property type="match status" value="1"/>
</dbReference>
<dbReference type="CDD" id="cd01637">
    <property type="entry name" value="IMPase_like"/>
    <property type="match status" value="1"/>
</dbReference>
<dbReference type="EMBL" id="JACHIR010000001">
    <property type="protein sequence ID" value="MBB5890617.1"/>
    <property type="molecule type" value="Genomic_DNA"/>
</dbReference>
<protein>
    <submittedName>
        <fullName evidence="6">Fructose-1,6-bisphosphatase/inositol monophosphatase family enzyme</fullName>
    </submittedName>
</protein>
<evidence type="ECO:0000256" key="3">
    <source>
        <dbReference type="ARBA" id="ARBA00022842"/>
    </source>
</evidence>
<dbReference type="GO" id="GO:0008934">
    <property type="term" value="F:inositol monophosphate 1-phosphatase activity"/>
    <property type="evidence" value="ECO:0007669"/>
    <property type="project" value="TreeGrafter"/>
</dbReference>
<feature type="binding site" evidence="4">
    <location>
        <position position="90"/>
    </location>
    <ligand>
        <name>Mg(2+)</name>
        <dbReference type="ChEBI" id="CHEBI:18420"/>
        <label>2</label>
    </ligand>
</feature>
<dbReference type="GO" id="GO:0007165">
    <property type="term" value="P:signal transduction"/>
    <property type="evidence" value="ECO:0007669"/>
    <property type="project" value="TreeGrafter"/>
</dbReference>
<dbReference type="SUPFAM" id="SSF56655">
    <property type="entry name" value="Carbohydrate phosphatase"/>
    <property type="match status" value="1"/>
</dbReference>
<keyword evidence="7" id="KW-1185">Reference proteome</keyword>
<dbReference type="InterPro" id="IPR000760">
    <property type="entry name" value="Inositol_monophosphatase-like"/>
</dbReference>
<evidence type="ECO:0000256" key="5">
    <source>
        <dbReference type="SAM" id="MobiDB-lite"/>
    </source>
</evidence>
<evidence type="ECO:0000256" key="2">
    <source>
        <dbReference type="ARBA" id="ARBA00022801"/>
    </source>
</evidence>
<gene>
    <name evidence="6" type="ORF">BJ998_001813</name>
</gene>
<feature type="region of interest" description="Disordered" evidence="5">
    <location>
        <begin position="184"/>
        <end position="206"/>
    </location>
</feature>
<dbReference type="PROSITE" id="PS00629">
    <property type="entry name" value="IMP_1"/>
    <property type="match status" value="1"/>
</dbReference>
<dbReference type="PANTHER" id="PTHR20854">
    <property type="entry name" value="INOSITOL MONOPHOSPHATASE"/>
    <property type="match status" value="1"/>
</dbReference>
<dbReference type="PANTHER" id="PTHR20854:SF4">
    <property type="entry name" value="INOSITOL-1-MONOPHOSPHATASE-RELATED"/>
    <property type="match status" value="1"/>
</dbReference>
<name>A0A7W9NES0_9PSEU</name>
<dbReference type="Gene3D" id="3.30.540.10">
    <property type="entry name" value="Fructose-1,6-Bisphosphatase, subunit A, domain 1"/>
    <property type="match status" value="1"/>
</dbReference>
<keyword evidence="2" id="KW-0378">Hydrolase</keyword>
<comment type="cofactor">
    <cofactor evidence="4">
        <name>Mg(2+)</name>
        <dbReference type="ChEBI" id="CHEBI:18420"/>
    </cofactor>
</comment>
<accession>A0A7W9NES0</accession>
<reference evidence="6 7" key="1">
    <citation type="submission" date="2020-08" db="EMBL/GenBank/DDBJ databases">
        <title>Sequencing the genomes of 1000 actinobacteria strains.</title>
        <authorList>
            <person name="Klenk H.-P."/>
        </authorList>
    </citation>
    <scope>NUCLEOTIDE SEQUENCE [LARGE SCALE GENOMIC DNA]</scope>
    <source>
        <strain evidence="6 7">DSM 43851</strain>
    </source>
</reference>
<dbReference type="PRINTS" id="PR00377">
    <property type="entry name" value="IMPHPHTASES"/>
</dbReference>
<feature type="binding site" evidence="4">
    <location>
        <position position="93"/>
    </location>
    <ligand>
        <name>Mg(2+)</name>
        <dbReference type="ChEBI" id="CHEBI:18420"/>
        <label>2</label>
    </ligand>
</feature>
<proteinExistence type="predicted"/>
<dbReference type="Proteomes" id="UP000585638">
    <property type="component" value="Unassembled WGS sequence"/>
</dbReference>
<dbReference type="InterPro" id="IPR020583">
    <property type="entry name" value="Inositol_monoP_metal-BS"/>
</dbReference>
<evidence type="ECO:0000313" key="7">
    <source>
        <dbReference type="Proteomes" id="UP000585638"/>
    </source>
</evidence>
<sequence>MTAIGISMSTFDTARLLAVAHGAMDKAINLLMRKQTGEVQAKGDRDLVTEVELAIERLVRDHLREHTPDVGFIGEETGATGNLDVYWVLDPVDGTVNFVHGIPLCAVALGLVHADQPLLGVIDTPFLRHRYWATRGHGAFRDGDPIAVSRARALEDSVISFSDYGAGEEVQFAPESPPGWTKRFHNARNGFGESDHRRSSWPGLPMARSMPASRWATAAGTQRPERSLLARRARSSLMQTAASTARVHAAPSR</sequence>
<dbReference type="GO" id="GO:0046872">
    <property type="term" value="F:metal ion binding"/>
    <property type="evidence" value="ECO:0007669"/>
    <property type="project" value="UniProtKB-KW"/>
</dbReference>
<evidence type="ECO:0000313" key="6">
    <source>
        <dbReference type="EMBL" id="MBB5890617.1"/>
    </source>
</evidence>
<dbReference type="GO" id="GO:0006020">
    <property type="term" value="P:inositol metabolic process"/>
    <property type="evidence" value="ECO:0007669"/>
    <property type="project" value="TreeGrafter"/>
</dbReference>
<comment type="caution">
    <text evidence="6">The sequence shown here is derived from an EMBL/GenBank/DDBJ whole genome shotgun (WGS) entry which is preliminary data.</text>
</comment>